<dbReference type="EMBL" id="AKHW03002077">
    <property type="protein sequence ID" value="KYO40116.1"/>
    <property type="molecule type" value="Genomic_DNA"/>
</dbReference>
<dbReference type="STRING" id="8496.A0A151NTD8"/>
<evidence type="ECO:0000313" key="2">
    <source>
        <dbReference type="Proteomes" id="UP000050525"/>
    </source>
</evidence>
<dbReference type="AlphaFoldDB" id="A0A151NTD8"/>
<accession>A0A151NTD8</accession>
<comment type="caution">
    <text evidence="1">The sequence shown here is derived from an EMBL/GenBank/DDBJ whole genome shotgun (WGS) entry which is preliminary data.</text>
</comment>
<reference evidence="1 2" key="1">
    <citation type="journal article" date="2012" name="Genome Biol.">
        <title>Sequencing three crocodilian genomes to illuminate the evolution of archosaurs and amniotes.</title>
        <authorList>
            <person name="St John J.A."/>
            <person name="Braun E.L."/>
            <person name="Isberg S.R."/>
            <person name="Miles L.G."/>
            <person name="Chong A.Y."/>
            <person name="Gongora J."/>
            <person name="Dalzell P."/>
            <person name="Moran C."/>
            <person name="Bed'hom B."/>
            <person name="Abzhanov A."/>
            <person name="Burgess S.C."/>
            <person name="Cooksey A.M."/>
            <person name="Castoe T.A."/>
            <person name="Crawford N.G."/>
            <person name="Densmore L.D."/>
            <person name="Drew J.C."/>
            <person name="Edwards S.V."/>
            <person name="Faircloth B.C."/>
            <person name="Fujita M.K."/>
            <person name="Greenwold M.J."/>
            <person name="Hoffmann F.G."/>
            <person name="Howard J.M."/>
            <person name="Iguchi T."/>
            <person name="Janes D.E."/>
            <person name="Khan S.Y."/>
            <person name="Kohno S."/>
            <person name="de Koning A.J."/>
            <person name="Lance S.L."/>
            <person name="McCarthy F.M."/>
            <person name="McCormack J.E."/>
            <person name="Merchant M.E."/>
            <person name="Peterson D.G."/>
            <person name="Pollock D.D."/>
            <person name="Pourmand N."/>
            <person name="Raney B.J."/>
            <person name="Roessler K.A."/>
            <person name="Sanford J.R."/>
            <person name="Sawyer R.H."/>
            <person name="Schmidt C.J."/>
            <person name="Triplett E.W."/>
            <person name="Tuberville T.D."/>
            <person name="Venegas-Anaya M."/>
            <person name="Howard J.T."/>
            <person name="Jarvis E.D."/>
            <person name="Guillette L.J.Jr."/>
            <person name="Glenn T.C."/>
            <person name="Green R.E."/>
            <person name="Ray D.A."/>
        </authorList>
    </citation>
    <scope>NUCLEOTIDE SEQUENCE [LARGE SCALE GENOMIC DNA]</scope>
    <source>
        <strain evidence="1">KSC_2009_1</strain>
    </source>
</reference>
<protein>
    <submittedName>
        <fullName evidence="1">Uncharacterized protein</fullName>
    </submittedName>
</protein>
<dbReference type="Proteomes" id="UP000050525">
    <property type="component" value="Unassembled WGS sequence"/>
</dbReference>
<sequence length="226" mass="23857">MELLVLEVSLVLVFLVQYLVLEFSLVQCLELEVFQELEVQVEWEAWHLVVLEVWHLVVWGPWLQELEDWGLAGLVELEECQTVAFYLEWGFPRLGCNRVPNFPHMIAESNRGIPAGAAGLKALKAGVGFRGYGVPGGVGRGVNGLGTGLLYTGVGAKAPKTGFGVGGLQPGAAGPGFGLSPIYPGGVGGQLGYGGKPAKPYGGALGALGYRGGAGCQGKYCGRKRK</sequence>
<gene>
    <name evidence="1" type="ORF">Y1Q_0013306</name>
</gene>
<proteinExistence type="predicted"/>
<organism evidence="1 2">
    <name type="scientific">Alligator mississippiensis</name>
    <name type="common">American alligator</name>
    <dbReference type="NCBI Taxonomy" id="8496"/>
    <lineage>
        <taxon>Eukaryota</taxon>
        <taxon>Metazoa</taxon>
        <taxon>Chordata</taxon>
        <taxon>Craniata</taxon>
        <taxon>Vertebrata</taxon>
        <taxon>Euteleostomi</taxon>
        <taxon>Archelosauria</taxon>
        <taxon>Archosauria</taxon>
        <taxon>Crocodylia</taxon>
        <taxon>Alligatoridae</taxon>
        <taxon>Alligatorinae</taxon>
        <taxon>Alligator</taxon>
    </lineage>
</organism>
<name>A0A151NTD8_ALLMI</name>
<keyword evidence="2" id="KW-1185">Reference proteome</keyword>
<evidence type="ECO:0000313" key="1">
    <source>
        <dbReference type="EMBL" id="KYO40116.1"/>
    </source>
</evidence>